<evidence type="ECO:0000313" key="2">
    <source>
        <dbReference type="Proteomes" id="UP000823775"/>
    </source>
</evidence>
<name>A0ABS8SGH2_DATST</name>
<proteinExistence type="predicted"/>
<dbReference type="Proteomes" id="UP000823775">
    <property type="component" value="Unassembled WGS sequence"/>
</dbReference>
<accession>A0ABS8SGH2</accession>
<keyword evidence="2" id="KW-1185">Reference proteome</keyword>
<sequence length="126" mass="14018">MLKPIDDPHVDLIATVAGPLDHKPGEKIVGNAQFRGKGDVEDPHTFVDLWYQMMTLLLKNRVLPKDYGSHGFEIWLIKSLAGATLMPFALGDQVPKSAWLVSKMGRLTTGVQYESSLKIFLDTTTH</sequence>
<dbReference type="EMBL" id="JACEIK010000490">
    <property type="protein sequence ID" value="MCD7458000.1"/>
    <property type="molecule type" value="Genomic_DNA"/>
</dbReference>
<reference evidence="1 2" key="1">
    <citation type="journal article" date="2021" name="BMC Genomics">
        <title>Datura genome reveals duplications of psychoactive alkaloid biosynthetic genes and high mutation rate following tissue culture.</title>
        <authorList>
            <person name="Rajewski A."/>
            <person name="Carter-House D."/>
            <person name="Stajich J."/>
            <person name="Litt A."/>
        </authorList>
    </citation>
    <scope>NUCLEOTIDE SEQUENCE [LARGE SCALE GENOMIC DNA]</scope>
    <source>
        <strain evidence="1">AR-01</strain>
    </source>
</reference>
<comment type="caution">
    <text evidence="1">The sequence shown here is derived from an EMBL/GenBank/DDBJ whole genome shotgun (WGS) entry which is preliminary data.</text>
</comment>
<organism evidence="1 2">
    <name type="scientific">Datura stramonium</name>
    <name type="common">Jimsonweed</name>
    <name type="synonym">Common thornapple</name>
    <dbReference type="NCBI Taxonomy" id="4076"/>
    <lineage>
        <taxon>Eukaryota</taxon>
        <taxon>Viridiplantae</taxon>
        <taxon>Streptophyta</taxon>
        <taxon>Embryophyta</taxon>
        <taxon>Tracheophyta</taxon>
        <taxon>Spermatophyta</taxon>
        <taxon>Magnoliopsida</taxon>
        <taxon>eudicotyledons</taxon>
        <taxon>Gunneridae</taxon>
        <taxon>Pentapetalae</taxon>
        <taxon>asterids</taxon>
        <taxon>lamiids</taxon>
        <taxon>Solanales</taxon>
        <taxon>Solanaceae</taxon>
        <taxon>Solanoideae</taxon>
        <taxon>Datureae</taxon>
        <taxon>Datura</taxon>
    </lineage>
</organism>
<dbReference type="PANTHER" id="PTHR35738">
    <property type="entry name" value="OS05G0577800 PROTEIN"/>
    <property type="match status" value="1"/>
</dbReference>
<protein>
    <submittedName>
        <fullName evidence="1">Uncharacterized protein</fullName>
    </submittedName>
</protein>
<evidence type="ECO:0000313" key="1">
    <source>
        <dbReference type="EMBL" id="MCD7458000.1"/>
    </source>
</evidence>
<gene>
    <name evidence="1" type="ORF">HAX54_036851</name>
</gene>
<dbReference type="PANTHER" id="PTHR35738:SF3">
    <property type="entry name" value="OS05G0577800 PROTEIN"/>
    <property type="match status" value="1"/>
</dbReference>